<feature type="domain" description="HTH iclR-type" evidence="4">
    <location>
        <begin position="16"/>
        <end position="90"/>
    </location>
</feature>
<dbReference type="EMBL" id="PVNG01000014">
    <property type="protein sequence ID" value="PRX61871.1"/>
    <property type="molecule type" value="Genomic_DNA"/>
</dbReference>
<protein>
    <submittedName>
        <fullName evidence="6">IclR family transcriptional regulator</fullName>
    </submittedName>
</protein>
<dbReference type="GO" id="GO:0003700">
    <property type="term" value="F:DNA-binding transcription factor activity"/>
    <property type="evidence" value="ECO:0007669"/>
    <property type="project" value="TreeGrafter"/>
</dbReference>
<dbReference type="PANTHER" id="PTHR30136:SF34">
    <property type="entry name" value="TRANSCRIPTIONAL REGULATOR"/>
    <property type="match status" value="1"/>
</dbReference>
<dbReference type="InterPro" id="IPR014757">
    <property type="entry name" value="Tscrpt_reg_IclR_C"/>
</dbReference>
<dbReference type="GO" id="GO:0045892">
    <property type="term" value="P:negative regulation of DNA-templated transcription"/>
    <property type="evidence" value="ECO:0007669"/>
    <property type="project" value="TreeGrafter"/>
</dbReference>
<evidence type="ECO:0000259" key="5">
    <source>
        <dbReference type="PROSITE" id="PS51078"/>
    </source>
</evidence>
<dbReference type="SUPFAM" id="SSF46785">
    <property type="entry name" value="Winged helix' DNA-binding domain"/>
    <property type="match status" value="2"/>
</dbReference>
<reference evidence="6 7" key="1">
    <citation type="submission" date="2018-03" db="EMBL/GenBank/DDBJ databases">
        <title>Genomic Encyclopedia of Type Strains, Phase III (KMG-III): the genomes of soil and plant-associated and newly described type strains.</title>
        <authorList>
            <person name="Whitman W."/>
        </authorList>
    </citation>
    <scope>NUCLEOTIDE SEQUENCE [LARGE SCALE GENOMIC DNA]</scope>
    <source>
        <strain evidence="6 7">CGMCC 4.7104</strain>
    </source>
</reference>
<dbReference type="InterPro" id="IPR050707">
    <property type="entry name" value="HTH_MetabolicPath_Reg"/>
</dbReference>
<evidence type="ECO:0000256" key="3">
    <source>
        <dbReference type="ARBA" id="ARBA00023163"/>
    </source>
</evidence>
<dbReference type="SMART" id="SM00346">
    <property type="entry name" value="HTH_ICLR"/>
    <property type="match status" value="2"/>
</dbReference>
<dbReference type="OrthoDB" id="9807558at2"/>
<evidence type="ECO:0000313" key="7">
    <source>
        <dbReference type="Proteomes" id="UP000238312"/>
    </source>
</evidence>
<dbReference type="InterPro" id="IPR029016">
    <property type="entry name" value="GAF-like_dom_sf"/>
</dbReference>
<evidence type="ECO:0000313" key="6">
    <source>
        <dbReference type="EMBL" id="PRX61871.1"/>
    </source>
</evidence>
<feature type="domain" description="HTH iclR-type" evidence="4">
    <location>
        <begin position="256"/>
        <end position="317"/>
    </location>
</feature>
<accession>A0A2T0MTD6</accession>
<dbReference type="PROSITE" id="PS51078">
    <property type="entry name" value="ICLR_ED"/>
    <property type="match status" value="2"/>
</dbReference>
<keyword evidence="3" id="KW-0804">Transcription</keyword>
<keyword evidence="2" id="KW-0238">DNA-binding</keyword>
<organism evidence="6 7">
    <name type="scientific">Nonomuraea fuscirosea</name>
    <dbReference type="NCBI Taxonomy" id="1291556"/>
    <lineage>
        <taxon>Bacteria</taxon>
        <taxon>Bacillati</taxon>
        <taxon>Actinomycetota</taxon>
        <taxon>Actinomycetes</taxon>
        <taxon>Streptosporangiales</taxon>
        <taxon>Streptosporangiaceae</taxon>
        <taxon>Nonomuraea</taxon>
    </lineage>
</organism>
<dbReference type="Proteomes" id="UP000238312">
    <property type="component" value="Unassembled WGS sequence"/>
</dbReference>
<evidence type="ECO:0000256" key="2">
    <source>
        <dbReference type="ARBA" id="ARBA00023125"/>
    </source>
</evidence>
<sequence>MEETLEQPVEQPVEAAGTLERGLAVLRAVAADPARPARATDLARATGLARSTVDRVVGTLVHLGYLREDGRDVRLAPRLMELGEAYLAGDGLRDALAPAAVRLAEELDESVSLAVRDGDEVRFVVQVTRRRAMSVSFRVGDVLPADRCAAGLALLDPDAPWAEDDQLIEPGLIAVAVPVRDGRGAAVCAISVVSHTSRHTAAGLRDHCLPALRRTVEEMETILRDRSPLPPPRLDPGRGAADGAQAAKRQLGMGFLQSLARGLAVLVALGSARGGLTLADCAKVTGLPRASVRRAVQTLERLGYATAAGGARFALLPRVLEFGYAHLSGLTFGEIVQPHLADLVARVRESASVAVLSGDDVVYVARVQTVSLMSVNLTVGTRLPAYATSMGRVLLAELPEERLASIVPRRLSARTVTSRSELRALLRRAAADGYALVDQELEEGVRSIAVPVRDRAGRAVAAVNVATHAGRATPAALMNDVLPALRETAARMEADLAHTRAAVDE</sequence>
<proteinExistence type="predicted"/>
<feature type="domain" description="IclR-ED" evidence="5">
    <location>
        <begin position="318"/>
        <end position="498"/>
    </location>
</feature>
<keyword evidence="1" id="KW-0805">Transcription regulation</keyword>
<dbReference type="InterPro" id="IPR036388">
    <property type="entry name" value="WH-like_DNA-bd_sf"/>
</dbReference>
<dbReference type="SUPFAM" id="SSF55781">
    <property type="entry name" value="GAF domain-like"/>
    <property type="match status" value="2"/>
</dbReference>
<name>A0A2T0MTD6_9ACTN</name>
<dbReference type="InterPro" id="IPR036390">
    <property type="entry name" value="WH_DNA-bd_sf"/>
</dbReference>
<dbReference type="PROSITE" id="PS51077">
    <property type="entry name" value="HTH_ICLR"/>
    <property type="match status" value="2"/>
</dbReference>
<evidence type="ECO:0000256" key="1">
    <source>
        <dbReference type="ARBA" id="ARBA00023015"/>
    </source>
</evidence>
<dbReference type="InterPro" id="IPR005471">
    <property type="entry name" value="Tscrpt_reg_IclR_N"/>
</dbReference>
<gene>
    <name evidence="6" type="ORF">B0I32_114240</name>
</gene>
<dbReference type="Gene3D" id="3.30.450.40">
    <property type="match status" value="3"/>
</dbReference>
<dbReference type="GO" id="GO:0003677">
    <property type="term" value="F:DNA binding"/>
    <property type="evidence" value="ECO:0007669"/>
    <property type="project" value="UniProtKB-KW"/>
</dbReference>
<dbReference type="Gene3D" id="1.10.10.10">
    <property type="entry name" value="Winged helix-like DNA-binding domain superfamily/Winged helix DNA-binding domain"/>
    <property type="match status" value="2"/>
</dbReference>
<dbReference type="Pfam" id="PF09339">
    <property type="entry name" value="HTH_IclR"/>
    <property type="match status" value="2"/>
</dbReference>
<dbReference type="Pfam" id="PF01614">
    <property type="entry name" value="IclR_C"/>
    <property type="match status" value="3"/>
</dbReference>
<comment type="caution">
    <text evidence="6">The sequence shown here is derived from an EMBL/GenBank/DDBJ whole genome shotgun (WGS) entry which is preliminary data.</text>
</comment>
<keyword evidence="7" id="KW-1185">Reference proteome</keyword>
<feature type="domain" description="IclR-ED" evidence="5">
    <location>
        <begin position="78"/>
        <end position="225"/>
    </location>
</feature>
<evidence type="ECO:0000259" key="4">
    <source>
        <dbReference type="PROSITE" id="PS51077"/>
    </source>
</evidence>
<dbReference type="AlphaFoldDB" id="A0A2T0MTD6"/>
<dbReference type="PANTHER" id="PTHR30136">
    <property type="entry name" value="HELIX-TURN-HELIX TRANSCRIPTIONAL REGULATOR, ICLR FAMILY"/>
    <property type="match status" value="1"/>
</dbReference>